<dbReference type="OrthoDB" id="9772097at2"/>
<dbReference type="SUPFAM" id="SSF117074">
    <property type="entry name" value="Hypothetical protein PA1324"/>
    <property type="match status" value="1"/>
</dbReference>
<dbReference type="KEGG" id="smai:EXU30_04965"/>
<dbReference type="SUPFAM" id="SSF49503">
    <property type="entry name" value="Cupredoxins"/>
    <property type="match status" value="1"/>
</dbReference>
<name>A0A411PMR1_9GAMM</name>
<evidence type="ECO:0000313" key="2">
    <source>
        <dbReference type="Proteomes" id="UP000291106"/>
    </source>
</evidence>
<organism evidence="1 2">
    <name type="scientific">Shewanella maritima</name>
    <dbReference type="NCBI Taxonomy" id="2520507"/>
    <lineage>
        <taxon>Bacteria</taxon>
        <taxon>Pseudomonadati</taxon>
        <taxon>Pseudomonadota</taxon>
        <taxon>Gammaproteobacteria</taxon>
        <taxon>Alteromonadales</taxon>
        <taxon>Shewanellaceae</taxon>
        <taxon>Shewanella</taxon>
    </lineage>
</organism>
<dbReference type="Gene3D" id="2.60.40.420">
    <property type="entry name" value="Cupredoxins - blue copper proteins"/>
    <property type="match status" value="1"/>
</dbReference>
<dbReference type="Proteomes" id="UP000291106">
    <property type="component" value="Chromosome"/>
</dbReference>
<proteinExistence type="predicted"/>
<evidence type="ECO:0000313" key="1">
    <source>
        <dbReference type="EMBL" id="QBF84796.1"/>
    </source>
</evidence>
<evidence type="ECO:0008006" key="3">
    <source>
        <dbReference type="Google" id="ProtNLM"/>
    </source>
</evidence>
<reference evidence="1 2" key="1">
    <citation type="submission" date="2019-02" db="EMBL/GenBank/DDBJ databases">
        <title>Shewanella sp. D4-2 isolated from Dokdo Island.</title>
        <authorList>
            <person name="Baek K."/>
        </authorList>
    </citation>
    <scope>NUCLEOTIDE SEQUENCE [LARGE SCALE GENOMIC DNA]</scope>
    <source>
        <strain evidence="1 2">D4-2</strain>
    </source>
</reference>
<dbReference type="EMBL" id="CP036200">
    <property type="protein sequence ID" value="QBF84796.1"/>
    <property type="molecule type" value="Genomic_DNA"/>
</dbReference>
<dbReference type="AlphaFoldDB" id="A0A411PMR1"/>
<protein>
    <recommendedName>
        <fullName evidence="3">Methylamine utilization protein</fullName>
    </recommendedName>
</protein>
<keyword evidence="2" id="KW-1185">Reference proteome</keyword>
<sequence>MALQAQAANIYIMDDNNQPMENMVVYLQSNNPAAFATPALASDSSTTQARQNPVEVHQKDKQFSPYITIVQKGYQLKFVNDDDITHHIYSASGPKRFSFKLRQDGVNKDMVFDQLGHISMGCNIHDWMSGHILIVDTPHFANTDNKGLVSFDNIAPGQYQLVVWHPQLQAINNQNSYQIDLPLSKPLTLTVTDTMGEIPSQQSLDDFEFLEGY</sequence>
<accession>A0A411PMR1</accession>
<dbReference type="InterPro" id="IPR008972">
    <property type="entry name" value="Cupredoxin"/>
</dbReference>
<gene>
    <name evidence="1" type="ORF">EXU30_04965</name>
</gene>